<dbReference type="EMBL" id="LR797367">
    <property type="protein sequence ID" value="CAB4210575.1"/>
    <property type="molecule type" value="Genomic_DNA"/>
</dbReference>
<organism evidence="2">
    <name type="scientific">uncultured Caudovirales phage</name>
    <dbReference type="NCBI Taxonomy" id="2100421"/>
    <lineage>
        <taxon>Viruses</taxon>
        <taxon>Duplodnaviria</taxon>
        <taxon>Heunggongvirae</taxon>
        <taxon>Uroviricota</taxon>
        <taxon>Caudoviricetes</taxon>
        <taxon>Peduoviridae</taxon>
        <taxon>Maltschvirus</taxon>
        <taxon>Maltschvirus maltsch</taxon>
    </lineage>
</organism>
<dbReference type="EMBL" id="LR796943">
    <property type="protein sequence ID" value="CAB4176310.1"/>
    <property type="molecule type" value="Genomic_DNA"/>
</dbReference>
<reference evidence="2" key="1">
    <citation type="submission" date="2020-05" db="EMBL/GenBank/DDBJ databases">
        <authorList>
            <person name="Chiriac C."/>
            <person name="Salcher M."/>
            <person name="Ghai R."/>
            <person name="Kavagutti S V."/>
        </authorList>
    </citation>
    <scope>NUCLEOTIDE SEQUENCE</scope>
</reference>
<proteinExistence type="predicted"/>
<evidence type="ECO:0000259" key="1">
    <source>
        <dbReference type="Pfam" id="PF14528"/>
    </source>
</evidence>
<feature type="domain" description="Homing endonuclease LAGLIDADG" evidence="1">
    <location>
        <begin position="17"/>
        <end position="61"/>
    </location>
</feature>
<dbReference type="InterPro" id="IPR027434">
    <property type="entry name" value="Homing_endonucl"/>
</dbReference>
<dbReference type="Pfam" id="PF14528">
    <property type="entry name" value="LAGLIDADG_3"/>
    <property type="match status" value="1"/>
</dbReference>
<accession>A0A6J5PWR1</accession>
<gene>
    <name evidence="3" type="ORF">UFOVP1425_22</name>
    <name evidence="2" type="ORF">UFOVP988_22</name>
</gene>
<dbReference type="GO" id="GO:0004519">
    <property type="term" value="F:endonuclease activity"/>
    <property type="evidence" value="ECO:0007669"/>
    <property type="project" value="InterPro"/>
</dbReference>
<sequence>MSKSTGKLHGEINYITDTQAAYIAGMIDADGTVTVGQGTTHLPQPMVLVVNTNYELIDWLKAVVGAGCAYRTKTSPTRPDQDQTKWNPVHRYQLTGLKAVSLLRLCMPYMIVKKQKAELVVQLPQRGRDFNIKCPDDLRVRAGEIRQAMLKLNHRGYIAPGYE</sequence>
<evidence type="ECO:0000313" key="2">
    <source>
        <dbReference type="EMBL" id="CAB4176310.1"/>
    </source>
</evidence>
<evidence type="ECO:0000313" key="3">
    <source>
        <dbReference type="EMBL" id="CAB4210575.1"/>
    </source>
</evidence>
<name>A0A6J5PWR1_9CAUD</name>
<protein>
    <recommendedName>
        <fullName evidence="1">Homing endonuclease LAGLIDADG domain-containing protein</fullName>
    </recommendedName>
</protein>
<dbReference type="SUPFAM" id="SSF55608">
    <property type="entry name" value="Homing endonucleases"/>
    <property type="match status" value="1"/>
</dbReference>
<dbReference type="Gene3D" id="3.10.28.10">
    <property type="entry name" value="Homing endonucleases"/>
    <property type="match status" value="1"/>
</dbReference>
<dbReference type="InterPro" id="IPR004860">
    <property type="entry name" value="LAGLIDADG_dom"/>
</dbReference>